<dbReference type="PANTHER" id="PTHR11559">
    <property type="entry name" value="CARBOXYLESTERASE"/>
    <property type="match status" value="1"/>
</dbReference>
<feature type="domain" description="Carboxylesterase type B" evidence="4">
    <location>
        <begin position="6"/>
        <end position="489"/>
    </location>
</feature>
<sequence length="512" mass="54659">MPERGVVQTGSGQVRGVLNNGVWSFKGVPYAASPEGPRRFGAPEPAESWDGVRPATAYGPSVPQRPMRGLVADMFPMNPVQGFDALHLNVWTPDPSAKGLPVLVWIHGGGFRSGSGNDELYDGSAFAGDGVVTVTINYRLGVEGFLYLGDRAPDPAVTGAMGIADQVAALRWVQENISGFGGDPSNVTIAGESAGAMSVATLLAVPSADGLFQRAICQSGGADKVNGIAESSRITTRLLEKLGATGDDLTPLFDASAEDLLVVQDAMAAELASGEFVHLYGVPATLATIAFLPTSGTDLIPEEPLTGLARRSTTVDLLVGENADECSIFLAGVPDDIVASMGRAKLATWLGEGESARILAHLGEALPDSAERDRWIWLESERQFWSPVRRLALTNAARGGRTYKYRFDWASDLHDGLGAHHVIELPFVFGTGSTRQAKAIARNLPENLVHAVRTAWVDFIHGRVPRLPDGVLWPAYTSESQMRVRLAEERISTVPDIDELGLDEAVTLERIS</sequence>
<dbReference type="RefSeq" id="WP_345342799.1">
    <property type="nucleotide sequence ID" value="NZ_BAABFB010000024.1"/>
</dbReference>
<dbReference type="Proteomes" id="UP001501183">
    <property type="component" value="Unassembled WGS sequence"/>
</dbReference>
<dbReference type="InterPro" id="IPR050309">
    <property type="entry name" value="Type-B_Carboxylest/Lipase"/>
</dbReference>
<evidence type="ECO:0000313" key="6">
    <source>
        <dbReference type="Proteomes" id="UP001501183"/>
    </source>
</evidence>
<dbReference type="InterPro" id="IPR029058">
    <property type="entry name" value="AB_hydrolase_fold"/>
</dbReference>
<keyword evidence="2 3" id="KW-0378">Hydrolase</keyword>
<protein>
    <recommendedName>
        <fullName evidence="3">Carboxylic ester hydrolase</fullName>
        <ecNumber evidence="3">3.1.1.-</ecNumber>
    </recommendedName>
</protein>
<name>A0ABP8NYV4_9NOCA</name>
<keyword evidence="6" id="KW-1185">Reference proteome</keyword>
<reference evidence="6" key="1">
    <citation type="journal article" date="2019" name="Int. J. Syst. Evol. Microbiol.">
        <title>The Global Catalogue of Microorganisms (GCM) 10K type strain sequencing project: providing services to taxonomists for standard genome sequencing and annotation.</title>
        <authorList>
            <consortium name="The Broad Institute Genomics Platform"/>
            <consortium name="The Broad Institute Genome Sequencing Center for Infectious Disease"/>
            <person name="Wu L."/>
            <person name="Ma J."/>
        </authorList>
    </citation>
    <scope>NUCLEOTIDE SEQUENCE [LARGE SCALE GENOMIC DNA]</scope>
    <source>
        <strain evidence="6">JCM 32206</strain>
    </source>
</reference>
<evidence type="ECO:0000259" key="4">
    <source>
        <dbReference type="Pfam" id="PF00135"/>
    </source>
</evidence>
<comment type="caution">
    <text evidence="5">The sequence shown here is derived from an EMBL/GenBank/DDBJ whole genome shotgun (WGS) entry which is preliminary data.</text>
</comment>
<gene>
    <name evidence="5" type="primary">pnbA</name>
    <name evidence="5" type="ORF">GCM10023094_11330</name>
</gene>
<organism evidence="5 6">
    <name type="scientific">Rhodococcus olei</name>
    <dbReference type="NCBI Taxonomy" id="2161675"/>
    <lineage>
        <taxon>Bacteria</taxon>
        <taxon>Bacillati</taxon>
        <taxon>Actinomycetota</taxon>
        <taxon>Actinomycetes</taxon>
        <taxon>Mycobacteriales</taxon>
        <taxon>Nocardiaceae</taxon>
        <taxon>Rhodococcus</taxon>
    </lineage>
</organism>
<evidence type="ECO:0000313" key="5">
    <source>
        <dbReference type="EMBL" id="GAA4474893.1"/>
    </source>
</evidence>
<evidence type="ECO:0000256" key="3">
    <source>
        <dbReference type="RuleBase" id="RU361235"/>
    </source>
</evidence>
<dbReference type="InterPro" id="IPR002018">
    <property type="entry name" value="CarbesteraseB"/>
</dbReference>
<evidence type="ECO:0000256" key="2">
    <source>
        <dbReference type="ARBA" id="ARBA00022801"/>
    </source>
</evidence>
<dbReference type="Pfam" id="PF00135">
    <property type="entry name" value="COesterase"/>
    <property type="match status" value="1"/>
</dbReference>
<dbReference type="EC" id="3.1.1.-" evidence="3"/>
<dbReference type="PROSITE" id="PS00122">
    <property type="entry name" value="CARBOXYLESTERASE_B_1"/>
    <property type="match status" value="1"/>
</dbReference>
<dbReference type="SUPFAM" id="SSF53474">
    <property type="entry name" value="alpha/beta-Hydrolases"/>
    <property type="match status" value="1"/>
</dbReference>
<dbReference type="EMBL" id="BAABFB010000024">
    <property type="protein sequence ID" value="GAA4474893.1"/>
    <property type="molecule type" value="Genomic_DNA"/>
</dbReference>
<dbReference type="Gene3D" id="3.40.50.1820">
    <property type="entry name" value="alpha/beta hydrolase"/>
    <property type="match status" value="1"/>
</dbReference>
<accession>A0ABP8NYV4</accession>
<dbReference type="InterPro" id="IPR019826">
    <property type="entry name" value="Carboxylesterase_B_AS"/>
</dbReference>
<comment type="similarity">
    <text evidence="1 3">Belongs to the type-B carboxylesterase/lipase family.</text>
</comment>
<proteinExistence type="inferred from homology"/>
<evidence type="ECO:0000256" key="1">
    <source>
        <dbReference type="ARBA" id="ARBA00005964"/>
    </source>
</evidence>